<dbReference type="InterPro" id="IPR027417">
    <property type="entry name" value="P-loop_NTPase"/>
</dbReference>
<dbReference type="InterPro" id="IPR032675">
    <property type="entry name" value="LRR_dom_sf"/>
</dbReference>
<dbReference type="SUPFAM" id="SSF52540">
    <property type="entry name" value="P-loop containing nucleoside triphosphate hydrolases"/>
    <property type="match status" value="1"/>
</dbReference>
<dbReference type="EMBL" id="BEXD01003820">
    <property type="protein sequence ID" value="GBC02279.1"/>
    <property type="molecule type" value="Genomic_DNA"/>
</dbReference>
<sequence length="160" mass="18033">MKVSGPILIEKLIELEVSDLFELNCSNTSIKILSVNLCPDIQRLNCSNNDKLINLDISNCKKLIFLDCSNSNLTSLDINNYKSLLDEYEQNDIKSKDFKYPPNLKSIRKGIAKNIIIVGRTGGGKSALSNVLTGSENFKEGRGVTKNFQKKRFRMEWEGI</sequence>
<evidence type="ECO:0000313" key="1">
    <source>
        <dbReference type="EMBL" id="GBC02279.1"/>
    </source>
</evidence>
<organism evidence="1 2">
    <name type="scientific">Rhizophagus clarus</name>
    <dbReference type="NCBI Taxonomy" id="94130"/>
    <lineage>
        <taxon>Eukaryota</taxon>
        <taxon>Fungi</taxon>
        <taxon>Fungi incertae sedis</taxon>
        <taxon>Mucoromycota</taxon>
        <taxon>Glomeromycotina</taxon>
        <taxon>Glomeromycetes</taxon>
        <taxon>Glomerales</taxon>
        <taxon>Glomeraceae</taxon>
        <taxon>Rhizophagus</taxon>
    </lineage>
</organism>
<name>A0A2Z6SC87_9GLOM</name>
<accession>A0A2Z6SC87</accession>
<evidence type="ECO:0008006" key="3">
    <source>
        <dbReference type="Google" id="ProtNLM"/>
    </source>
</evidence>
<dbReference type="AlphaFoldDB" id="A0A2Z6SC87"/>
<comment type="caution">
    <text evidence="1">The sequence shown here is derived from an EMBL/GenBank/DDBJ whole genome shotgun (WGS) entry which is preliminary data.</text>
</comment>
<dbReference type="SUPFAM" id="SSF52058">
    <property type="entry name" value="L domain-like"/>
    <property type="match status" value="1"/>
</dbReference>
<proteinExistence type="predicted"/>
<dbReference type="Gene3D" id="3.40.50.300">
    <property type="entry name" value="P-loop containing nucleotide triphosphate hydrolases"/>
    <property type="match status" value="1"/>
</dbReference>
<dbReference type="Proteomes" id="UP000247702">
    <property type="component" value="Unassembled WGS sequence"/>
</dbReference>
<protein>
    <recommendedName>
        <fullName evidence="3">AIG1-type G domain-containing protein</fullName>
    </recommendedName>
</protein>
<dbReference type="Gene3D" id="3.80.10.10">
    <property type="entry name" value="Ribonuclease Inhibitor"/>
    <property type="match status" value="1"/>
</dbReference>
<gene>
    <name evidence="1" type="ORF">RclHR1_04540003</name>
</gene>
<keyword evidence="2" id="KW-1185">Reference proteome</keyword>
<reference evidence="1 2" key="1">
    <citation type="submission" date="2017-11" db="EMBL/GenBank/DDBJ databases">
        <title>The genome of Rhizophagus clarus HR1 reveals common genetic basis of auxotrophy among arbuscular mycorrhizal fungi.</title>
        <authorList>
            <person name="Kobayashi Y."/>
        </authorList>
    </citation>
    <scope>NUCLEOTIDE SEQUENCE [LARGE SCALE GENOMIC DNA]</scope>
    <source>
        <strain evidence="1 2">HR1</strain>
    </source>
</reference>
<evidence type="ECO:0000313" key="2">
    <source>
        <dbReference type="Proteomes" id="UP000247702"/>
    </source>
</evidence>